<dbReference type="STRING" id="1802525.A2975_01000"/>
<dbReference type="InterPro" id="IPR037914">
    <property type="entry name" value="SpoVT-AbrB_sf"/>
</dbReference>
<proteinExistence type="predicted"/>
<dbReference type="GO" id="GO:0003677">
    <property type="term" value="F:DNA binding"/>
    <property type="evidence" value="ECO:0007669"/>
    <property type="project" value="UniProtKB-UniRule"/>
</dbReference>
<accession>A0A1F8BZZ9</accession>
<dbReference type="PROSITE" id="PS51740">
    <property type="entry name" value="SPOVT_ABRB"/>
    <property type="match status" value="1"/>
</dbReference>
<keyword evidence="1" id="KW-0238">DNA-binding</keyword>
<sequence length="97" mass="11277">MLLPRIVDVSDKGQILIPVDMRRAFGIKPKSWVYIVPDKKKKKLAVEPIGKDLIGHLRGILADVDPGRSWAQELVEERRRDLIREETKFDTLFKKKK</sequence>
<evidence type="ECO:0000313" key="3">
    <source>
        <dbReference type="EMBL" id="OGM69673.1"/>
    </source>
</evidence>
<organism evidence="3 4">
    <name type="scientific">Candidatus Woesebacteria bacterium RIFCSPLOWO2_01_FULL_44_14</name>
    <dbReference type="NCBI Taxonomy" id="1802525"/>
    <lineage>
        <taxon>Bacteria</taxon>
        <taxon>Candidatus Woeseibacteriota</taxon>
    </lineage>
</organism>
<dbReference type="EMBL" id="MGHL01000010">
    <property type="protein sequence ID" value="OGM69673.1"/>
    <property type="molecule type" value="Genomic_DNA"/>
</dbReference>
<comment type="caution">
    <text evidence="3">The sequence shown here is derived from an EMBL/GenBank/DDBJ whole genome shotgun (WGS) entry which is preliminary data.</text>
</comment>
<evidence type="ECO:0000256" key="1">
    <source>
        <dbReference type="PROSITE-ProRule" id="PRU01076"/>
    </source>
</evidence>
<protein>
    <recommendedName>
        <fullName evidence="2">SpoVT-AbrB domain-containing protein</fullName>
    </recommendedName>
</protein>
<dbReference type="AlphaFoldDB" id="A0A1F8BZZ9"/>
<dbReference type="Proteomes" id="UP000178429">
    <property type="component" value="Unassembled WGS sequence"/>
</dbReference>
<dbReference type="InterPro" id="IPR007159">
    <property type="entry name" value="SpoVT-AbrB_dom"/>
</dbReference>
<reference evidence="3 4" key="1">
    <citation type="journal article" date="2016" name="Nat. Commun.">
        <title>Thousands of microbial genomes shed light on interconnected biogeochemical processes in an aquifer system.</title>
        <authorList>
            <person name="Anantharaman K."/>
            <person name="Brown C.T."/>
            <person name="Hug L.A."/>
            <person name="Sharon I."/>
            <person name="Castelle C.J."/>
            <person name="Probst A.J."/>
            <person name="Thomas B.C."/>
            <person name="Singh A."/>
            <person name="Wilkins M.J."/>
            <person name="Karaoz U."/>
            <person name="Brodie E.L."/>
            <person name="Williams K.H."/>
            <person name="Hubbard S.S."/>
            <person name="Banfield J.F."/>
        </authorList>
    </citation>
    <scope>NUCLEOTIDE SEQUENCE [LARGE SCALE GENOMIC DNA]</scope>
</reference>
<gene>
    <name evidence="3" type="ORF">A2975_01000</name>
</gene>
<evidence type="ECO:0000313" key="4">
    <source>
        <dbReference type="Proteomes" id="UP000178429"/>
    </source>
</evidence>
<evidence type="ECO:0000259" key="2">
    <source>
        <dbReference type="PROSITE" id="PS51740"/>
    </source>
</evidence>
<dbReference type="Gene3D" id="2.10.260.10">
    <property type="match status" value="1"/>
</dbReference>
<dbReference type="SUPFAM" id="SSF89447">
    <property type="entry name" value="AbrB/MazE/MraZ-like"/>
    <property type="match status" value="1"/>
</dbReference>
<name>A0A1F8BZZ9_9BACT</name>
<feature type="domain" description="SpoVT-AbrB" evidence="2">
    <location>
        <begin position="4"/>
        <end position="51"/>
    </location>
</feature>